<feature type="non-terminal residue" evidence="2">
    <location>
        <position position="1"/>
    </location>
</feature>
<accession>A0A7R9PUD6</accession>
<dbReference type="EMBL" id="CAJPIZ010000300">
    <property type="protein sequence ID" value="CAG2101088.1"/>
    <property type="molecule type" value="Genomic_DNA"/>
</dbReference>
<feature type="compositionally biased region" description="Gly residues" evidence="1">
    <location>
        <begin position="174"/>
        <end position="196"/>
    </location>
</feature>
<feature type="compositionally biased region" description="Low complexity" evidence="1">
    <location>
        <begin position="67"/>
        <end position="78"/>
    </location>
</feature>
<organism evidence="2">
    <name type="scientific">Medioppia subpectinata</name>
    <dbReference type="NCBI Taxonomy" id="1979941"/>
    <lineage>
        <taxon>Eukaryota</taxon>
        <taxon>Metazoa</taxon>
        <taxon>Ecdysozoa</taxon>
        <taxon>Arthropoda</taxon>
        <taxon>Chelicerata</taxon>
        <taxon>Arachnida</taxon>
        <taxon>Acari</taxon>
        <taxon>Acariformes</taxon>
        <taxon>Sarcoptiformes</taxon>
        <taxon>Oribatida</taxon>
        <taxon>Brachypylina</taxon>
        <taxon>Oppioidea</taxon>
        <taxon>Oppiidae</taxon>
        <taxon>Medioppia</taxon>
    </lineage>
</organism>
<feature type="region of interest" description="Disordered" evidence="1">
    <location>
        <begin position="144"/>
        <end position="232"/>
    </location>
</feature>
<feature type="region of interest" description="Disordered" evidence="1">
    <location>
        <begin position="55"/>
        <end position="123"/>
    </location>
</feature>
<keyword evidence="3" id="KW-1185">Reference proteome</keyword>
<protein>
    <submittedName>
        <fullName evidence="2">Uncharacterized protein</fullName>
    </submittedName>
</protein>
<sequence>MVFCGALKVKWKTKTRIRDVILYYDIQTMIFADKKMNRFGGQSSPWASGAPPMYGHNNHAPPPPPQYGGQQAYGQSGPWNVSPQMRNTGGGGGGGGGGWGAPAPLPMQHSYQPQQQRRPGGGFNMRPVCLSAVDYVKCVSHALPLQPMSGPTGKRGNQGGWEGPPNKRFNNKGNRGGGQGGGGGGNWRQGGGGGAGHQNKQNNRNFNNNQRNNNNNNRNNSNNREINRSKQNDTQLERCIKWTPHFGQRFGDNEY</sequence>
<name>A0A7R9PUD6_9ACAR</name>
<feature type="compositionally biased region" description="Low complexity" evidence="1">
    <location>
        <begin position="197"/>
        <end position="224"/>
    </location>
</feature>
<reference evidence="2" key="1">
    <citation type="submission" date="2020-11" db="EMBL/GenBank/DDBJ databases">
        <authorList>
            <person name="Tran Van P."/>
        </authorList>
    </citation>
    <scope>NUCLEOTIDE SEQUENCE</scope>
</reference>
<evidence type="ECO:0000313" key="3">
    <source>
        <dbReference type="Proteomes" id="UP000759131"/>
    </source>
</evidence>
<gene>
    <name evidence="2" type="ORF">OSB1V03_LOCUS1139</name>
</gene>
<dbReference type="EMBL" id="OC854875">
    <property type="protein sequence ID" value="CAD7620658.1"/>
    <property type="molecule type" value="Genomic_DNA"/>
</dbReference>
<evidence type="ECO:0000256" key="1">
    <source>
        <dbReference type="SAM" id="MobiDB-lite"/>
    </source>
</evidence>
<dbReference type="Proteomes" id="UP000759131">
    <property type="component" value="Unassembled WGS sequence"/>
</dbReference>
<feature type="compositionally biased region" description="Gly residues" evidence="1">
    <location>
        <begin position="88"/>
        <end position="100"/>
    </location>
</feature>
<evidence type="ECO:0000313" key="2">
    <source>
        <dbReference type="EMBL" id="CAD7620658.1"/>
    </source>
</evidence>
<proteinExistence type="predicted"/>
<dbReference type="AlphaFoldDB" id="A0A7R9PUD6"/>